<evidence type="ECO:0000313" key="2">
    <source>
        <dbReference type="EMBL" id="KAJ4447589.1"/>
    </source>
</evidence>
<organism evidence="2 3">
    <name type="scientific">Periplaneta americana</name>
    <name type="common">American cockroach</name>
    <name type="synonym">Blatta americana</name>
    <dbReference type="NCBI Taxonomy" id="6978"/>
    <lineage>
        <taxon>Eukaryota</taxon>
        <taxon>Metazoa</taxon>
        <taxon>Ecdysozoa</taxon>
        <taxon>Arthropoda</taxon>
        <taxon>Hexapoda</taxon>
        <taxon>Insecta</taxon>
        <taxon>Pterygota</taxon>
        <taxon>Neoptera</taxon>
        <taxon>Polyneoptera</taxon>
        <taxon>Dictyoptera</taxon>
        <taxon>Blattodea</taxon>
        <taxon>Blattoidea</taxon>
        <taxon>Blattidae</taxon>
        <taxon>Blattinae</taxon>
        <taxon>Periplaneta</taxon>
    </lineage>
</organism>
<proteinExistence type="predicted"/>
<evidence type="ECO:0000256" key="1">
    <source>
        <dbReference type="SAM" id="MobiDB-lite"/>
    </source>
</evidence>
<keyword evidence="3" id="KW-1185">Reference proteome</keyword>
<dbReference type="EMBL" id="JAJSOF020000005">
    <property type="protein sequence ID" value="KAJ4447589.1"/>
    <property type="molecule type" value="Genomic_DNA"/>
</dbReference>
<sequence length="117" mass="12541">MVVSYASFLRPRNHKPLDRTLVGFRVDIFMWVEGKCLSEQMLIPKSKAHIDAPYAEFSTLQPVNTIRRRRLARLAVLDTGGGGGGNSSSQLAPPSPGGGIPTSPSTPGPSQLNEIGL</sequence>
<feature type="region of interest" description="Disordered" evidence="1">
    <location>
        <begin position="77"/>
        <end position="117"/>
    </location>
</feature>
<dbReference type="Proteomes" id="UP001148838">
    <property type="component" value="Unassembled WGS sequence"/>
</dbReference>
<evidence type="ECO:0000313" key="3">
    <source>
        <dbReference type="Proteomes" id="UP001148838"/>
    </source>
</evidence>
<comment type="caution">
    <text evidence="2">The sequence shown here is derived from an EMBL/GenBank/DDBJ whole genome shotgun (WGS) entry which is preliminary data.</text>
</comment>
<gene>
    <name evidence="2" type="ORF">ANN_09596</name>
</gene>
<feature type="compositionally biased region" description="Low complexity" evidence="1">
    <location>
        <begin position="101"/>
        <end position="110"/>
    </location>
</feature>
<accession>A0ABQ8TPQ7</accession>
<name>A0ABQ8TPQ7_PERAM</name>
<protein>
    <submittedName>
        <fullName evidence="2">Uncharacterized protein</fullName>
    </submittedName>
</protein>
<reference evidence="2 3" key="1">
    <citation type="journal article" date="2022" name="Allergy">
        <title>Genome assembly and annotation of Periplaneta americana reveal a comprehensive cockroach allergen profile.</title>
        <authorList>
            <person name="Wang L."/>
            <person name="Xiong Q."/>
            <person name="Saelim N."/>
            <person name="Wang L."/>
            <person name="Nong W."/>
            <person name="Wan A.T."/>
            <person name="Shi M."/>
            <person name="Liu X."/>
            <person name="Cao Q."/>
            <person name="Hui J.H.L."/>
            <person name="Sookrung N."/>
            <person name="Leung T.F."/>
            <person name="Tungtrongchitr A."/>
            <person name="Tsui S.K.W."/>
        </authorList>
    </citation>
    <scope>NUCLEOTIDE SEQUENCE [LARGE SCALE GENOMIC DNA]</scope>
    <source>
        <strain evidence="2">PWHHKU_190912</strain>
    </source>
</reference>